<name>A0A6J7WFX7_9CAUD</name>
<evidence type="ECO:0000313" key="1">
    <source>
        <dbReference type="EMBL" id="CAB5194515.1"/>
    </source>
</evidence>
<protein>
    <submittedName>
        <fullName evidence="1">Uncharacterized protein</fullName>
    </submittedName>
</protein>
<sequence length="88" mass="9107">MALASYITATANLKPSFGKLKGIFVSSASATPTITIYDSAAATTTKTLIGVFTPVSATNYFFPADGLQFNNGLYIVISGTVAATVSFE</sequence>
<reference evidence="1" key="1">
    <citation type="submission" date="2020-05" db="EMBL/GenBank/DDBJ databases">
        <authorList>
            <person name="Chiriac C."/>
            <person name="Salcher M."/>
            <person name="Ghai R."/>
            <person name="Kavagutti S V."/>
        </authorList>
    </citation>
    <scope>NUCLEOTIDE SEQUENCE</scope>
</reference>
<organism evidence="1">
    <name type="scientific">uncultured Caudovirales phage</name>
    <dbReference type="NCBI Taxonomy" id="2100421"/>
    <lineage>
        <taxon>Viruses</taxon>
        <taxon>Duplodnaviria</taxon>
        <taxon>Heunggongvirae</taxon>
        <taxon>Uroviricota</taxon>
        <taxon>Caudoviricetes</taxon>
        <taxon>Peduoviridae</taxon>
        <taxon>Maltschvirus</taxon>
        <taxon>Maltschvirus maltsch</taxon>
    </lineage>
</organism>
<gene>
    <name evidence="1" type="ORF">UFOVP171_7</name>
</gene>
<accession>A0A6J7WFX7</accession>
<proteinExistence type="predicted"/>
<dbReference type="EMBL" id="LR798214">
    <property type="protein sequence ID" value="CAB5194515.1"/>
    <property type="molecule type" value="Genomic_DNA"/>
</dbReference>